<dbReference type="Ensembl" id="ENSPNAT00000009491.2">
    <property type="protein sequence ID" value="ENSPNAP00000024681.2"/>
    <property type="gene ID" value="ENSPNAG00000009363.2"/>
</dbReference>
<dbReference type="GeneTree" id="ENSGT00530000065159"/>
<dbReference type="CDD" id="cd22293">
    <property type="entry name" value="RBD_SHLD3_N"/>
    <property type="match status" value="1"/>
</dbReference>
<dbReference type="PANTHER" id="PTHR41404:SF1">
    <property type="entry name" value="SHIELDIN COMPLEX SUBUNIT 3"/>
    <property type="match status" value="1"/>
</dbReference>
<sequence length="204" mass="23582">MDVCLHYKKDQDNLNDAVFMTQRALEDFPCRALPAFTPWFPSTADRSLPIKPKHAPPVISSKLPEAVGGKGTAQVENVSEKFKRSWSVFSHKMKTHESAQTFSRQFHKTIETYRLHFHQRAKWIIGELNCAPQSVEEVWTKLNHAIKHSRLPTCNANFQRNLSQIWVYCDILYCEFIGNFLRQKLQLSGEITLAVHKLGNIFKL</sequence>
<dbReference type="OMA" id="DVVLHYQ"/>
<organism evidence="1 2">
    <name type="scientific">Pygocentrus nattereri</name>
    <name type="common">Red-bellied piranha</name>
    <dbReference type="NCBI Taxonomy" id="42514"/>
    <lineage>
        <taxon>Eukaryota</taxon>
        <taxon>Metazoa</taxon>
        <taxon>Chordata</taxon>
        <taxon>Craniata</taxon>
        <taxon>Vertebrata</taxon>
        <taxon>Euteleostomi</taxon>
        <taxon>Actinopterygii</taxon>
        <taxon>Neopterygii</taxon>
        <taxon>Teleostei</taxon>
        <taxon>Ostariophysi</taxon>
        <taxon>Characiformes</taxon>
        <taxon>Characoidei</taxon>
        <taxon>Pygocentrus</taxon>
    </lineage>
</organism>
<evidence type="ECO:0000313" key="2">
    <source>
        <dbReference type="Proteomes" id="UP001501920"/>
    </source>
</evidence>
<dbReference type="GO" id="GO:2000042">
    <property type="term" value="P:negative regulation of double-strand break repair via homologous recombination"/>
    <property type="evidence" value="ECO:0007669"/>
    <property type="project" value="TreeGrafter"/>
</dbReference>
<dbReference type="Proteomes" id="UP001501920">
    <property type="component" value="Chromosome 28"/>
</dbReference>
<reference evidence="1" key="3">
    <citation type="submission" date="2025-09" db="UniProtKB">
        <authorList>
            <consortium name="Ensembl"/>
        </authorList>
    </citation>
    <scope>IDENTIFICATION</scope>
</reference>
<dbReference type="GO" id="GO:0045830">
    <property type="term" value="P:positive regulation of isotype switching"/>
    <property type="evidence" value="ECO:0007669"/>
    <property type="project" value="TreeGrafter"/>
</dbReference>
<reference evidence="1 2" key="1">
    <citation type="submission" date="2020-10" db="EMBL/GenBank/DDBJ databases">
        <title>Pygocentrus nattereri (red-bellied piranha) genome, fPygNat1, primary haplotype.</title>
        <authorList>
            <person name="Myers G."/>
            <person name="Meyer A."/>
            <person name="Karagic N."/>
            <person name="Pippel M."/>
            <person name="Winkler S."/>
            <person name="Tracey A."/>
            <person name="Wood J."/>
            <person name="Formenti G."/>
            <person name="Howe K."/>
            <person name="Fedrigo O."/>
            <person name="Jarvis E.D."/>
        </authorList>
    </citation>
    <scope>NUCLEOTIDE SEQUENCE [LARGE SCALE GENOMIC DNA]</scope>
</reference>
<dbReference type="STRING" id="42514.ENSPNAP00000024681"/>
<name>A0A3B4DNJ8_PYGNA</name>
<protein>
    <submittedName>
        <fullName evidence="1">Uncharacterized protein</fullName>
    </submittedName>
</protein>
<reference evidence="1" key="2">
    <citation type="submission" date="2025-08" db="UniProtKB">
        <authorList>
            <consortium name="Ensembl"/>
        </authorList>
    </citation>
    <scope>IDENTIFICATION</scope>
</reference>
<dbReference type="AlphaFoldDB" id="A0A3B4DNJ8"/>
<accession>A0A3B4DNJ8</accession>
<dbReference type="PANTHER" id="PTHR41404">
    <property type="entry name" value="SHIELDIN COMPLEX SUBUNIT 3"/>
    <property type="match status" value="1"/>
</dbReference>
<proteinExistence type="predicted"/>
<dbReference type="GO" id="GO:2001034">
    <property type="term" value="P:positive regulation of double-strand break repair via nonhomologous end joining"/>
    <property type="evidence" value="ECO:0007669"/>
    <property type="project" value="TreeGrafter"/>
</dbReference>
<evidence type="ECO:0000313" key="1">
    <source>
        <dbReference type="Ensembl" id="ENSPNAP00000024681.2"/>
    </source>
</evidence>
<dbReference type="InterPro" id="IPR039996">
    <property type="entry name" value="Shieldin_RINN1"/>
</dbReference>
<keyword evidence="2" id="KW-1185">Reference proteome</keyword>